<reference evidence="2" key="1">
    <citation type="submission" date="2016-10" db="EMBL/GenBank/DDBJ databases">
        <authorList>
            <person name="See-Too W.S."/>
        </authorList>
    </citation>
    <scope>NUCLEOTIDE SEQUENCE [LARGE SCALE GENOMIC DNA]</scope>
    <source>
        <strain evidence="2">DSM 23997</strain>
    </source>
</reference>
<dbReference type="EMBL" id="CP016539">
    <property type="protein sequence ID" value="ANU21772.1"/>
    <property type="molecule type" value="Genomic_DNA"/>
</dbReference>
<gene>
    <name evidence="2" type="ORF">BBI15_13265</name>
</gene>
<organism evidence="2 3">
    <name type="scientific">Planococcus plakortidis</name>
    <dbReference type="NCBI Taxonomy" id="1038856"/>
    <lineage>
        <taxon>Bacteria</taxon>
        <taxon>Bacillati</taxon>
        <taxon>Bacillota</taxon>
        <taxon>Bacilli</taxon>
        <taxon>Bacillales</taxon>
        <taxon>Caryophanaceae</taxon>
        <taxon>Planococcus</taxon>
    </lineage>
</organism>
<keyword evidence="3" id="KW-1185">Reference proteome</keyword>
<dbReference type="STRING" id="1038856.BBI15_13265"/>
<dbReference type="Proteomes" id="UP000092650">
    <property type="component" value="Chromosome"/>
</dbReference>
<accession>A0A1C7EEG6</accession>
<dbReference type="Gene3D" id="3.10.450.50">
    <property type="match status" value="1"/>
</dbReference>
<dbReference type="Pfam" id="PF12680">
    <property type="entry name" value="SnoaL_2"/>
    <property type="match status" value="1"/>
</dbReference>
<evidence type="ECO:0000313" key="2">
    <source>
        <dbReference type="EMBL" id="ANU21772.1"/>
    </source>
</evidence>
<name>A0A1C7EEG6_9BACL</name>
<evidence type="ECO:0000259" key="1">
    <source>
        <dbReference type="Pfam" id="PF12680"/>
    </source>
</evidence>
<dbReference type="SUPFAM" id="SSF54427">
    <property type="entry name" value="NTF2-like"/>
    <property type="match status" value="1"/>
</dbReference>
<dbReference type="AlphaFoldDB" id="A0A1C7EEG6"/>
<feature type="domain" description="SnoaL-like" evidence="1">
    <location>
        <begin position="8"/>
        <end position="99"/>
    </location>
</feature>
<sequence>MIEPIKLAERFTDYVNAQDVDGVLSVTDHNVELISPGKSAAGHETLAEWVKESGMQLETVNKYAKGNRVIFEQLAKKRGQSGESHIFNYFEMDDKKIHRIGRFDELDEAFGESGLSESDQVE</sequence>
<dbReference type="InterPro" id="IPR037401">
    <property type="entry name" value="SnoaL-like"/>
</dbReference>
<protein>
    <recommendedName>
        <fullName evidence="1">SnoaL-like domain-containing protein</fullName>
    </recommendedName>
</protein>
<evidence type="ECO:0000313" key="3">
    <source>
        <dbReference type="Proteomes" id="UP000092650"/>
    </source>
</evidence>
<dbReference type="InterPro" id="IPR032710">
    <property type="entry name" value="NTF2-like_dom_sf"/>
</dbReference>
<proteinExistence type="predicted"/>
<dbReference type="KEGG" id="ppla:BBI15_13265"/>